<dbReference type="EMBL" id="QKZU01000010">
    <property type="protein sequence ID" value="PZX54536.1"/>
    <property type="molecule type" value="Genomic_DNA"/>
</dbReference>
<dbReference type="Proteomes" id="UP000249115">
    <property type="component" value="Unassembled WGS sequence"/>
</dbReference>
<comment type="caution">
    <text evidence="1">The sequence shown here is derived from an EMBL/GenBank/DDBJ whole genome shotgun (WGS) entry which is preliminary data.</text>
</comment>
<organism evidence="1 2">
    <name type="scientific">Algoriphagus ratkowskyi</name>
    <dbReference type="NCBI Taxonomy" id="57028"/>
    <lineage>
        <taxon>Bacteria</taxon>
        <taxon>Pseudomonadati</taxon>
        <taxon>Bacteroidota</taxon>
        <taxon>Cytophagia</taxon>
        <taxon>Cytophagales</taxon>
        <taxon>Cyclobacteriaceae</taxon>
        <taxon>Algoriphagus</taxon>
    </lineage>
</organism>
<sequence length="39" mass="4729">MEVLFFWSPLINVPVYDFDKRSSRDQNKQLPQEKFLKKG</sequence>
<evidence type="ECO:0000313" key="1">
    <source>
        <dbReference type="EMBL" id="PZX54536.1"/>
    </source>
</evidence>
<evidence type="ECO:0000313" key="2">
    <source>
        <dbReference type="Proteomes" id="UP000249115"/>
    </source>
</evidence>
<gene>
    <name evidence="1" type="ORF">LV84_02689</name>
</gene>
<dbReference type="AlphaFoldDB" id="A0A2W7R5T4"/>
<accession>A0A2W7R5T4</accession>
<protein>
    <submittedName>
        <fullName evidence="1">Uncharacterized protein</fullName>
    </submittedName>
</protein>
<reference evidence="1 2" key="1">
    <citation type="submission" date="2018-06" db="EMBL/GenBank/DDBJ databases">
        <title>Genomic Encyclopedia of Archaeal and Bacterial Type Strains, Phase II (KMG-II): from individual species to whole genera.</title>
        <authorList>
            <person name="Goeker M."/>
        </authorList>
    </citation>
    <scope>NUCLEOTIDE SEQUENCE [LARGE SCALE GENOMIC DNA]</scope>
    <source>
        <strain evidence="1 2">DSM 22686</strain>
    </source>
</reference>
<name>A0A2W7R5T4_9BACT</name>
<proteinExistence type="predicted"/>